<keyword evidence="3" id="KW-1185">Reference proteome</keyword>
<name>A0AAV8ZV19_9CUCU</name>
<accession>A0AAV8ZV19</accession>
<proteinExistence type="predicted"/>
<evidence type="ECO:0000313" key="2">
    <source>
        <dbReference type="EMBL" id="KAJ8969771.1"/>
    </source>
</evidence>
<evidence type="ECO:0000313" key="3">
    <source>
        <dbReference type="Proteomes" id="UP001162156"/>
    </source>
</evidence>
<dbReference type="EMBL" id="JANEYF010000465">
    <property type="protein sequence ID" value="KAJ8969771.1"/>
    <property type="molecule type" value="Genomic_DNA"/>
</dbReference>
<dbReference type="InterPro" id="IPR008936">
    <property type="entry name" value="Rho_GTPase_activation_prot"/>
</dbReference>
<feature type="domain" description="Rho-GAP" evidence="1">
    <location>
        <begin position="153"/>
        <end position="352"/>
    </location>
</feature>
<dbReference type="PROSITE" id="PS50238">
    <property type="entry name" value="RHOGAP"/>
    <property type="match status" value="1"/>
</dbReference>
<dbReference type="Gene3D" id="1.10.555.10">
    <property type="entry name" value="Rho GTPase activation protein"/>
    <property type="match status" value="1"/>
</dbReference>
<dbReference type="PANTHER" id="PTHR45899:SF2">
    <property type="entry name" value="RHO GTPASE ACTIVATING PROTEIN AT 15B, ISOFORM C"/>
    <property type="match status" value="1"/>
</dbReference>
<dbReference type="PANTHER" id="PTHR45899">
    <property type="entry name" value="RHO GTPASE ACTIVATING PROTEIN AT 15B, ISOFORM C"/>
    <property type="match status" value="1"/>
</dbReference>
<organism evidence="2 3">
    <name type="scientific">Rhamnusium bicolor</name>
    <dbReference type="NCBI Taxonomy" id="1586634"/>
    <lineage>
        <taxon>Eukaryota</taxon>
        <taxon>Metazoa</taxon>
        <taxon>Ecdysozoa</taxon>
        <taxon>Arthropoda</taxon>
        <taxon>Hexapoda</taxon>
        <taxon>Insecta</taxon>
        <taxon>Pterygota</taxon>
        <taxon>Neoptera</taxon>
        <taxon>Endopterygota</taxon>
        <taxon>Coleoptera</taxon>
        <taxon>Polyphaga</taxon>
        <taxon>Cucujiformia</taxon>
        <taxon>Chrysomeloidea</taxon>
        <taxon>Cerambycidae</taxon>
        <taxon>Lepturinae</taxon>
        <taxon>Rhagiini</taxon>
        <taxon>Rhamnusium</taxon>
    </lineage>
</organism>
<comment type="caution">
    <text evidence="2">The sequence shown here is derived from an EMBL/GenBank/DDBJ whole genome shotgun (WGS) entry which is preliminary data.</text>
</comment>
<sequence>MRTIEFQIPQRYDNDDLHCFELNTTGKSRGGHIYGSRSMSERRIWMQLIAESLTNRFATKITTNFTRMGWAYVREELYYAIDNQTVKRMDLRKARCIVLQSYQDTENNPRTNDRGPNMLIDGPDLVLYLRMWTSRETKVWCHIVKLDAHNNGANLDQQQLTKNDIPVIVEKCINFIYAHGSMSEGIYRRAGSGLLVSEVLTKFRKDAFAVQLTNDSCTEHEVATALKRFFRDLPEPLLGSNQRQYLYEVSKHNNMDERIRMYKAALDQLPSISYKTTRKLLGHLHFISSQSSKNLMSDKDGISSVSQNHQRDAEVVDQLVRMYRHIFPEDPGELEKEKHMLRVLEKYSTSPQGVGPNKTAYDVCIELCGHIKLPVHELVLEEVVLNDKLVRPIHHEEKVLEVVLKWSYWDEIDRKHNYLTIAPLSKYWEFLLEKPLPVSGELKFADNRSRLYKLLTFQFSQGKLTCFKDKTGETILHSWNIEDVVWYLGHEHKRNPQSRWTITFIEINTHPKRTKNTPYFGNILAWNDASLRANWLSAMLKSRYPNNLAPPPNLLSI</sequence>
<dbReference type="Pfam" id="PF00620">
    <property type="entry name" value="RhoGAP"/>
    <property type="match status" value="1"/>
</dbReference>
<gene>
    <name evidence="2" type="ORF">NQ314_001608</name>
</gene>
<dbReference type="InterPro" id="IPR052227">
    <property type="entry name" value="Arf-Rho-GAP_ANK-PH_domain"/>
</dbReference>
<dbReference type="GO" id="GO:0005737">
    <property type="term" value="C:cytoplasm"/>
    <property type="evidence" value="ECO:0007669"/>
    <property type="project" value="TreeGrafter"/>
</dbReference>
<dbReference type="GO" id="GO:0005547">
    <property type="term" value="F:phosphatidylinositol-3,4,5-trisphosphate binding"/>
    <property type="evidence" value="ECO:0007669"/>
    <property type="project" value="TreeGrafter"/>
</dbReference>
<evidence type="ECO:0000259" key="1">
    <source>
        <dbReference type="PROSITE" id="PS50238"/>
    </source>
</evidence>
<dbReference type="InterPro" id="IPR000198">
    <property type="entry name" value="RhoGAP_dom"/>
</dbReference>
<dbReference type="SMART" id="SM00324">
    <property type="entry name" value="RhoGAP"/>
    <property type="match status" value="1"/>
</dbReference>
<dbReference type="SUPFAM" id="SSF48350">
    <property type="entry name" value="GTPase activation domain, GAP"/>
    <property type="match status" value="1"/>
</dbReference>
<reference evidence="2" key="1">
    <citation type="journal article" date="2023" name="Insect Mol. Biol.">
        <title>Genome sequencing provides insights into the evolution of gene families encoding plant cell wall-degrading enzymes in longhorned beetles.</title>
        <authorList>
            <person name="Shin N.R."/>
            <person name="Okamura Y."/>
            <person name="Kirsch R."/>
            <person name="Pauchet Y."/>
        </authorList>
    </citation>
    <scope>NUCLEOTIDE SEQUENCE</scope>
    <source>
        <strain evidence="2">RBIC_L_NR</strain>
    </source>
</reference>
<dbReference type="Proteomes" id="UP001162156">
    <property type="component" value="Unassembled WGS sequence"/>
</dbReference>
<dbReference type="GO" id="GO:0007165">
    <property type="term" value="P:signal transduction"/>
    <property type="evidence" value="ECO:0007669"/>
    <property type="project" value="InterPro"/>
</dbReference>
<protein>
    <recommendedName>
        <fullName evidence="1">Rho-GAP domain-containing protein</fullName>
    </recommendedName>
</protein>
<dbReference type="AlphaFoldDB" id="A0AAV8ZV19"/>